<feature type="domain" description="Amidase" evidence="2">
    <location>
        <begin position="25"/>
        <end position="454"/>
    </location>
</feature>
<comment type="similarity">
    <text evidence="1">Belongs to the amidase family.</text>
</comment>
<keyword evidence="4" id="KW-1185">Reference proteome</keyword>
<dbReference type="SUPFAM" id="SSF75304">
    <property type="entry name" value="Amidase signature (AS) enzymes"/>
    <property type="match status" value="1"/>
</dbReference>
<proteinExistence type="inferred from homology"/>
<comment type="caution">
    <text evidence="3">The sequence shown here is derived from an EMBL/GenBank/DDBJ whole genome shotgun (WGS) entry which is preliminary data.</text>
</comment>
<dbReference type="Pfam" id="PF01425">
    <property type="entry name" value="Amidase"/>
    <property type="match status" value="1"/>
</dbReference>
<sequence>MTHIHELSAERQLAAVRRRELSPGEITSHYLDRISRLDNHVGAFITVTAELAERQAQKAEERLVSDTPAELPPLLGLPLPVKDLDMVAGVRCTSGSSACAEQFASTDSAFVAELRHAGAVFLGKTNTPEFGLSCYTENDIAPAARTPWDLTRSAGGSSGGAAAAVAAGLAPVAQGSDGGGSIRIPASVCGLVGLKPTRGRVTAAPDGFDLLGLAVAGPIARTVADAALVLDTMAGNRPGDYYVPPPLPAGETFRSYAAREPGQLRVARFCRTHVPGVELHPDVVAAYDDATGALTALGHHVEEITLPFDPSLAERFTVVWAAMAATAPVPEQGEDLLRPLTRWLRERATRTSAADYVHAAMGVQQAVRSAMSVLQDYDAVLTPTLAAPPVPVGYFTAGGDVAEEFQRMMAFTPFTAMYNLTGQPAVSLPLYWNAAGLPIGVMLACRPNDEATLLSLSAQLEAARPWSGRIPPLWSV</sequence>
<evidence type="ECO:0000313" key="3">
    <source>
        <dbReference type="EMBL" id="GAA3724811.1"/>
    </source>
</evidence>
<dbReference type="Gene3D" id="3.90.1300.10">
    <property type="entry name" value="Amidase signature (AS) domain"/>
    <property type="match status" value="1"/>
</dbReference>
<dbReference type="PANTHER" id="PTHR11895">
    <property type="entry name" value="TRANSAMIDASE"/>
    <property type="match status" value="1"/>
</dbReference>
<dbReference type="RefSeq" id="WP_344966301.1">
    <property type="nucleotide sequence ID" value="NZ_BAABDD010000001.1"/>
</dbReference>
<dbReference type="InterPro" id="IPR023631">
    <property type="entry name" value="Amidase_dom"/>
</dbReference>
<reference evidence="4" key="1">
    <citation type="journal article" date="2019" name="Int. J. Syst. Evol. Microbiol.">
        <title>The Global Catalogue of Microorganisms (GCM) 10K type strain sequencing project: providing services to taxonomists for standard genome sequencing and annotation.</title>
        <authorList>
            <consortium name="The Broad Institute Genomics Platform"/>
            <consortium name="The Broad Institute Genome Sequencing Center for Infectious Disease"/>
            <person name="Wu L."/>
            <person name="Ma J."/>
        </authorList>
    </citation>
    <scope>NUCLEOTIDE SEQUENCE [LARGE SCALE GENOMIC DNA]</scope>
    <source>
        <strain evidence="4">JCM 17137</strain>
    </source>
</reference>
<dbReference type="InterPro" id="IPR000120">
    <property type="entry name" value="Amidase"/>
</dbReference>
<dbReference type="PANTHER" id="PTHR11895:SF7">
    <property type="entry name" value="GLUTAMYL-TRNA(GLN) AMIDOTRANSFERASE SUBUNIT A, MITOCHONDRIAL"/>
    <property type="match status" value="1"/>
</dbReference>
<accession>A0ABP7EVY9</accession>
<name>A0ABP7EVY9_9ACTN</name>
<organism evidence="3 4">
    <name type="scientific">Salinactinospora qingdaonensis</name>
    <dbReference type="NCBI Taxonomy" id="702744"/>
    <lineage>
        <taxon>Bacteria</taxon>
        <taxon>Bacillati</taxon>
        <taxon>Actinomycetota</taxon>
        <taxon>Actinomycetes</taxon>
        <taxon>Streptosporangiales</taxon>
        <taxon>Nocardiopsidaceae</taxon>
        <taxon>Salinactinospora</taxon>
    </lineage>
</organism>
<dbReference type="InterPro" id="IPR020556">
    <property type="entry name" value="Amidase_CS"/>
</dbReference>
<dbReference type="EMBL" id="BAABDD010000001">
    <property type="protein sequence ID" value="GAA3724811.1"/>
    <property type="molecule type" value="Genomic_DNA"/>
</dbReference>
<dbReference type="InterPro" id="IPR036928">
    <property type="entry name" value="AS_sf"/>
</dbReference>
<evidence type="ECO:0000259" key="2">
    <source>
        <dbReference type="Pfam" id="PF01425"/>
    </source>
</evidence>
<protein>
    <submittedName>
        <fullName evidence="3">Amidase</fullName>
    </submittedName>
</protein>
<dbReference type="PROSITE" id="PS00571">
    <property type="entry name" value="AMIDASES"/>
    <property type="match status" value="1"/>
</dbReference>
<gene>
    <name evidence="3" type="ORF">GCM10022402_01770</name>
</gene>
<evidence type="ECO:0000313" key="4">
    <source>
        <dbReference type="Proteomes" id="UP001500908"/>
    </source>
</evidence>
<evidence type="ECO:0000256" key="1">
    <source>
        <dbReference type="ARBA" id="ARBA00009199"/>
    </source>
</evidence>
<dbReference type="Proteomes" id="UP001500908">
    <property type="component" value="Unassembled WGS sequence"/>
</dbReference>